<dbReference type="Gene3D" id="3.40.140.10">
    <property type="entry name" value="Cytidine Deaminase, domain 2"/>
    <property type="match status" value="1"/>
</dbReference>
<accession>A0A6J4KUP3</accession>
<feature type="domain" description="CMP/dCMP-type deaminase" evidence="1">
    <location>
        <begin position="25"/>
        <end position="142"/>
    </location>
</feature>
<dbReference type="CDD" id="cd01285">
    <property type="entry name" value="nucleoside_deaminase"/>
    <property type="match status" value="1"/>
</dbReference>
<dbReference type="EMBL" id="CADCTW010000085">
    <property type="protein sequence ID" value="CAA9315220.1"/>
    <property type="molecule type" value="Genomic_DNA"/>
</dbReference>
<dbReference type="PANTHER" id="PTHR11079:SF161">
    <property type="entry name" value="CMP_DCMP-TYPE DEAMINASE DOMAIN-CONTAINING PROTEIN"/>
    <property type="match status" value="1"/>
</dbReference>
<organism evidence="2">
    <name type="scientific">uncultured Gemmatimonadota bacterium</name>
    <dbReference type="NCBI Taxonomy" id="203437"/>
    <lineage>
        <taxon>Bacteria</taxon>
        <taxon>Pseudomonadati</taxon>
        <taxon>Gemmatimonadota</taxon>
        <taxon>environmental samples</taxon>
    </lineage>
</organism>
<dbReference type="InterPro" id="IPR002125">
    <property type="entry name" value="CMP_dCMP_dom"/>
</dbReference>
<dbReference type="GO" id="GO:0047974">
    <property type="term" value="F:guanosine deaminase activity"/>
    <property type="evidence" value="ECO:0007669"/>
    <property type="project" value="TreeGrafter"/>
</dbReference>
<dbReference type="Pfam" id="PF00383">
    <property type="entry name" value="dCMP_cyt_deam_1"/>
    <property type="match status" value="1"/>
</dbReference>
<dbReference type="InterPro" id="IPR016193">
    <property type="entry name" value="Cytidine_deaminase-like"/>
</dbReference>
<reference evidence="2" key="1">
    <citation type="submission" date="2020-02" db="EMBL/GenBank/DDBJ databases">
        <authorList>
            <person name="Meier V. D."/>
        </authorList>
    </citation>
    <scope>NUCLEOTIDE SEQUENCE</scope>
    <source>
        <strain evidence="2">AVDCRST_MAG68</strain>
    </source>
</reference>
<gene>
    <name evidence="2" type="ORF">AVDCRST_MAG68-1618</name>
</gene>
<evidence type="ECO:0000259" key="1">
    <source>
        <dbReference type="PROSITE" id="PS51747"/>
    </source>
</evidence>
<dbReference type="SUPFAM" id="SSF53927">
    <property type="entry name" value="Cytidine deaminase-like"/>
    <property type="match status" value="1"/>
</dbReference>
<evidence type="ECO:0000313" key="2">
    <source>
        <dbReference type="EMBL" id="CAA9315220.1"/>
    </source>
</evidence>
<protein>
    <submittedName>
        <fullName evidence="2">Cytidine and deoxycytidylate deaminase family protein</fullName>
    </submittedName>
</protein>
<dbReference type="PANTHER" id="PTHR11079">
    <property type="entry name" value="CYTOSINE DEAMINASE FAMILY MEMBER"/>
    <property type="match status" value="1"/>
</dbReference>
<dbReference type="AlphaFoldDB" id="A0A6J4KUP3"/>
<dbReference type="PROSITE" id="PS51747">
    <property type="entry name" value="CYT_DCMP_DEAMINASES_2"/>
    <property type="match status" value="1"/>
</dbReference>
<dbReference type="GO" id="GO:0006152">
    <property type="term" value="P:purine nucleoside catabolic process"/>
    <property type="evidence" value="ECO:0007669"/>
    <property type="project" value="TreeGrafter"/>
</dbReference>
<sequence length="189" mass="21079">MRIPPIHIEYPDWVESTVDWDRRYTTDEEKMRLAIDLSRENVVRGTGGPFGAAIIEQGTGALVAVGMNSVVRLNNCTLHGEMVAFMMAQSRLRCFTMRSDDGPVYELATSCEPCAMCLGATLWSGVSRVLCGAHRDDARRLNFDEGPVFPESHAYLEARGIEIVHGVLREEANAVLELYRASKGIIYNR</sequence>
<proteinExistence type="predicted"/>
<name>A0A6J4KUP3_9BACT</name>